<sequence length="127" mass="14530">MELKRQQEFVQSYHYDALPENHTEETAINVGINPFEIKKEMNIDPETNSVLGLRVEFKIVLEKVVLTGDVAQFVQVAGRKIEVVEDLTKEEVNELVKPLFVLIERLTYEVTEIALDAPGVQLNFSQE</sequence>
<dbReference type="Gene3D" id="3.10.420.10">
    <property type="entry name" value="SecB-like"/>
    <property type="match status" value="1"/>
</dbReference>
<proteinExistence type="predicted"/>
<keyword evidence="2" id="KW-1185">Reference proteome</keyword>
<evidence type="ECO:0000313" key="1">
    <source>
        <dbReference type="EMBL" id="MBO0477377.1"/>
    </source>
</evidence>
<organism evidence="1 2">
    <name type="scientific">Candidatus Vagococcus giribetii</name>
    <dbReference type="NCBI Taxonomy" id="2230876"/>
    <lineage>
        <taxon>Bacteria</taxon>
        <taxon>Bacillati</taxon>
        <taxon>Bacillota</taxon>
        <taxon>Bacilli</taxon>
        <taxon>Lactobacillales</taxon>
        <taxon>Enterococcaceae</taxon>
        <taxon>Vagococcus</taxon>
    </lineage>
</organism>
<dbReference type="InterPro" id="IPR009530">
    <property type="entry name" value="DUF1149"/>
</dbReference>
<dbReference type="InterPro" id="IPR035958">
    <property type="entry name" value="SecB-like_sf"/>
</dbReference>
<accession>A0ABS3HW20</accession>
<gene>
    <name evidence="1" type="ORF">DOK76_09850</name>
</gene>
<dbReference type="Proteomes" id="UP000664857">
    <property type="component" value="Unassembled WGS sequence"/>
</dbReference>
<dbReference type="Pfam" id="PF06619">
    <property type="entry name" value="DUF1149"/>
    <property type="match status" value="1"/>
</dbReference>
<protein>
    <submittedName>
        <fullName evidence="1">DUF1149 family protein</fullName>
    </submittedName>
</protein>
<name>A0ABS3HW20_9ENTE</name>
<dbReference type="RefSeq" id="WP_206967288.1">
    <property type="nucleotide sequence ID" value="NZ_JAFLVX010000025.1"/>
</dbReference>
<evidence type="ECO:0000313" key="2">
    <source>
        <dbReference type="Proteomes" id="UP000664857"/>
    </source>
</evidence>
<dbReference type="EMBL" id="JAFLVX010000025">
    <property type="protein sequence ID" value="MBO0477377.1"/>
    <property type="molecule type" value="Genomic_DNA"/>
</dbReference>
<dbReference type="PIRSF" id="PIRSF031568">
    <property type="entry name" value="UCP031568"/>
    <property type="match status" value="1"/>
</dbReference>
<dbReference type="SUPFAM" id="SSF54611">
    <property type="entry name" value="SecB-like"/>
    <property type="match status" value="1"/>
</dbReference>
<comment type="caution">
    <text evidence="1">The sequence shown here is derived from an EMBL/GenBank/DDBJ whole genome shotgun (WGS) entry which is preliminary data.</text>
</comment>
<reference evidence="1 2" key="1">
    <citation type="submission" date="2021-03" db="EMBL/GenBank/DDBJ databases">
        <title>Enterococcal diversity collection.</title>
        <authorList>
            <person name="Gilmore M.S."/>
            <person name="Schwartzman J."/>
            <person name="Van Tyne D."/>
            <person name="Martin M."/>
            <person name="Earl A.M."/>
            <person name="Manson A.L."/>
            <person name="Straub T."/>
            <person name="Salamzade R."/>
            <person name="Saavedra J."/>
            <person name="Lebreton F."/>
            <person name="Prichula J."/>
            <person name="Schaufler K."/>
            <person name="Gaca A."/>
            <person name="Sgardioli B."/>
            <person name="Wagenaar J."/>
            <person name="Strong T."/>
        </authorList>
    </citation>
    <scope>NUCLEOTIDE SEQUENCE [LARGE SCALE GENOMIC DNA]</scope>
    <source>
        <strain evidence="1 2">DIV0080</strain>
    </source>
</reference>